<evidence type="ECO:0000313" key="2">
    <source>
        <dbReference type="EMBL" id="KAL2070358.1"/>
    </source>
</evidence>
<evidence type="ECO:0000259" key="1">
    <source>
        <dbReference type="PROSITE" id="PS50011"/>
    </source>
</evidence>
<dbReference type="Proteomes" id="UP001595075">
    <property type="component" value="Unassembled WGS sequence"/>
</dbReference>
<dbReference type="PROSITE" id="PS50011">
    <property type="entry name" value="PROTEIN_KINASE_DOM"/>
    <property type="match status" value="1"/>
</dbReference>
<name>A0ABR4CM93_9HELO</name>
<feature type="domain" description="Protein kinase" evidence="1">
    <location>
        <begin position="106"/>
        <end position="269"/>
    </location>
</feature>
<protein>
    <recommendedName>
        <fullName evidence="1">Protein kinase domain-containing protein</fullName>
    </recommendedName>
</protein>
<evidence type="ECO:0000313" key="3">
    <source>
        <dbReference type="Proteomes" id="UP001595075"/>
    </source>
</evidence>
<dbReference type="InterPro" id="IPR000719">
    <property type="entry name" value="Prot_kinase_dom"/>
</dbReference>
<dbReference type="InterPro" id="IPR011009">
    <property type="entry name" value="Kinase-like_dom_sf"/>
</dbReference>
<dbReference type="EMBL" id="JAZHXI010000006">
    <property type="protein sequence ID" value="KAL2070358.1"/>
    <property type="molecule type" value="Genomic_DNA"/>
</dbReference>
<sequence length="269" mass="30327">MTADIMTKGQGPGVKKVLSMEVDAGTESEYRIQVNDQVKYVVVQPGVYDFDEILSFPPALLNTLPPFPPGNWTSMNITRQSDGSPTFTVSSAPLEAVTRIWHPELIDVLSLQETGRFGARVRIVNWQGREAVVKVARFDFEIRLVENETRVYEKLQKWKTEHQDLKPISPAFYGHLTENGRVMGMLFEKLEGRRAGIEDIVACEAALTRLHFVGVLHGDLNRHNFVVNEQTGEVGLIDFENAKDYDEAKAQRELASLKDQLLEDTGRGR</sequence>
<reference evidence="2 3" key="1">
    <citation type="journal article" date="2024" name="Commun. Biol.">
        <title>Comparative genomic analysis of thermophilic fungi reveals convergent evolutionary adaptations and gene losses.</title>
        <authorList>
            <person name="Steindorff A.S."/>
            <person name="Aguilar-Pontes M.V."/>
            <person name="Robinson A.J."/>
            <person name="Andreopoulos B."/>
            <person name="LaButti K."/>
            <person name="Kuo A."/>
            <person name="Mondo S."/>
            <person name="Riley R."/>
            <person name="Otillar R."/>
            <person name="Haridas S."/>
            <person name="Lipzen A."/>
            <person name="Grimwood J."/>
            <person name="Schmutz J."/>
            <person name="Clum A."/>
            <person name="Reid I.D."/>
            <person name="Moisan M.C."/>
            <person name="Butler G."/>
            <person name="Nguyen T.T.M."/>
            <person name="Dewar K."/>
            <person name="Conant G."/>
            <person name="Drula E."/>
            <person name="Henrissat B."/>
            <person name="Hansel C."/>
            <person name="Singer S."/>
            <person name="Hutchinson M.I."/>
            <person name="de Vries R.P."/>
            <person name="Natvig D.O."/>
            <person name="Powell A.J."/>
            <person name="Tsang A."/>
            <person name="Grigoriev I.V."/>
        </authorList>
    </citation>
    <scope>NUCLEOTIDE SEQUENCE [LARGE SCALE GENOMIC DNA]</scope>
    <source>
        <strain evidence="2 3">CBS 494.80</strain>
    </source>
</reference>
<dbReference type="InterPro" id="IPR002575">
    <property type="entry name" value="Aminoglycoside_PTrfase"/>
</dbReference>
<proteinExistence type="predicted"/>
<organism evidence="2 3">
    <name type="scientific">Oculimacula yallundae</name>
    <dbReference type="NCBI Taxonomy" id="86028"/>
    <lineage>
        <taxon>Eukaryota</taxon>
        <taxon>Fungi</taxon>
        <taxon>Dikarya</taxon>
        <taxon>Ascomycota</taxon>
        <taxon>Pezizomycotina</taxon>
        <taxon>Leotiomycetes</taxon>
        <taxon>Helotiales</taxon>
        <taxon>Ploettnerulaceae</taxon>
        <taxon>Oculimacula</taxon>
    </lineage>
</organism>
<keyword evidence="3" id="KW-1185">Reference proteome</keyword>
<accession>A0ABR4CM93</accession>
<gene>
    <name evidence="2" type="ORF">VTL71DRAFT_13384</name>
</gene>
<dbReference type="Pfam" id="PF01636">
    <property type="entry name" value="APH"/>
    <property type="match status" value="1"/>
</dbReference>
<dbReference type="Gene3D" id="1.10.510.10">
    <property type="entry name" value="Transferase(Phosphotransferase) domain 1"/>
    <property type="match status" value="1"/>
</dbReference>
<dbReference type="SUPFAM" id="SSF56112">
    <property type="entry name" value="Protein kinase-like (PK-like)"/>
    <property type="match status" value="1"/>
</dbReference>
<comment type="caution">
    <text evidence="2">The sequence shown here is derived from an EMBL/GenBank/DDBJ whole genome shotgun (WGS) entry which is preliminary data.</text>
</comment>